<dbReference type="RefSeq" id="WP_008278605.1">
    <property type="nucleotide sequence ID" value="NZ_AAXW01000091.1"/>
</dbReference>
<evidence type="ECO:0000313" key="2">
    <source>
        <dbReference type="Proteomes" id="UP000003781"/>
    </source>
</evidence>
<dbReference type="OrthoDB" id="456867at2"/>
<proteinExistence type="predicted"/>
<comment type="caution">
    <text evidence="1">The sequence shown here is derived from an EMBL/GenBank/DDBJ whole genome shotgun (WGS) entry which is preliminary data.</text>
</comment>
<name>A3IYY7_9CHRO</name>
<dbReference type="AlphaFoldDB" id="A3IYY7"/>
<dbReference type="eggNOG" id="ENOG50328R3">
    <property type="taxonomic scope" value="Bacteria"/>
</dbReference>
<gene>
    <name evidence="1" type="ORF">CY0110_14320</name>
</gene>
<sequence>MKLTQLSQTTLSKIKAVRWDRIIEKHEGPETWESVFRYSDPEFMEIEGRWVLLPVESSSHANITILRTIWSENGNSVTLFLKDTTYDDDPFFSGFLAVCDRLVGEDFYLAVVYHEWFVIDNALTAKTQTEL</sequence>
<accession>A3IYY7</accession>
<organism evidence="1 2">
    <name type="scientific">Crocosphaera chwakensis CCY0110</name>
    <dbReference type="NCBI Taxonomy" id="391612"/>
    <lineage>
        <taxon>Bacteria</taxon>
        <taxon>Bacillati</taxon>
        <taxon>Cyanobacteriota</taxon>
        <taxon>Cyanophyceae</taxon>
        <taxon>Oscillatoriophycideae</taxon>
        <taxon>Chroococcales</taxon>
        <taxon>Aphanothecaceae</taxon>
        <taxon>Crocosphaera</taxon>
        <taxon>Crocosphaera chwakensis</taxon>
    </lineage>
</organism>
<dbReference type="EMBL" id="AAXW01000091">
    <property type="protein sequence ID" value="EAZ88288.1"/>
    <property type="molecule type" value="Genomic_DNA"/>
</dbReference>
<reference evidence="1 2" key="1">
    <citation type="submission" date="2007-03" db="EMBL/GenBank/DDBJ databases">
        <authorList>
            <person name="Stal L."/>
            <person name="Ferriera S."/>
            <person name="Johnson J."/>
            <person name="Kravitz S."/>
            <person name="Beeson K."/>
            <person name="Sutton G."/>
            <person name="Rogers Y.-H."/>
            <person name="Friedman R."/>
            <person name="Frazier M."/>
            <person name="Venter J.C."/>
        </authorList>
    </citation>
    <scope>NUCLEOTIDE SEQUENCE [LARGE SCALE GENOMIC DNA]</scope>
    <source>
        <strain evidence="1 2">CCY0110</strain>
    </source>
</reference>
<evidence type="ECO:0000313" key="1">
    <source>
        <dbReference type="EMBL" id="EAZ88288.1"/>
    </source>
</evidence>
<keyword evidence="2" id="KW-1185">Reference proteome</keyword>
<protein>
    <submittedName>
        <fullName evidence="1">Uncharacterized protein</fullName>
    </submittedName>
</protein>
<dbReference type="Proteomes" id="UP000003781">
    <property type="component" value="Unassembled WGS sequence"/>
</dbReference>